<dbReference type="InterPro" id="IPR005467">
    <property type="entry name" value="His_kinase_dom"/>
</dbReference>
<comment type="subcellular location">
    <subcellularLocation>
        <location evidence="2">Cell membrane</location>
        <topology evidence="2">Multi-pass membrane protein</topology>
    </subcellularLocation>
</comment>
<dbReference type="Gene3D" id="1.20.5.1930">
    <property type="match status" value="1"/>
</dbReference>
<keyword evidence="11 16" id="KW-1133">Transmembrane helix</keyword>
<evidence type="ECO:0000256" key="14">
    <source>
        <dbReference type="SAM" id="Coils"/>
    </source>
</evidence>
<keyword evidence="10" id="KW-0067">ATP-binding</keyword>
<keyword evidence="8" id="KW-0547">Nucleotide-binding</keyword>
<keyword evidence="12" id="KW-0902">Two-component regulatory system</keyword>
<evidence type="ECO:0000256" key="7">
    <source>
        <dbReference type="ARBA" id="ARBA00022692"/>
    </source>
</evidence>
<feature type="transmembrane region" description="Helical" evidence="16">
    <location>
        <begin position="48"/>
        <end position="71"/>
    </location>
</feature>
<accession>A0A431UIB7</accession>
<feature type="domain" description="Histidine kinase" evidence="17">
    <location>
        <begin position="144"/>
        <end position="336"/>
    </location>
</feature>
<evidence type="ECO:0000313" key="19">
    <source>
        <dbReference type="Proteomes" id="UP000276349"/>
    </source>
</evidence>
<dbReference type="GO" id="GO:0000155">
    <property type="term" value="F:phosphorelay sensor kinase activity"/>
    <property type="evidence" value="ECO:0007669"/>
    <property type="project" value="InterPro"/>
</dbReference>
<keyword evidence="6" id="KW-0808">Transferase</keyword>
<evidence type="ECO:0000313" key="18">
    <source>
        <dbReference type="EMBL" id="RTQ89371.1"/>
    </source>
</evidence>
<proteinExistence type="predicted"/>
<evidence type="ECO:0000256" key="5">
    <source>
        <dbReference type="ARBA" id="ARBA00022553"/>
    </source>
</evidence>
<reference evidence="18 19" key="1">
    <citation type="submission" date="2018-12" db="EMBL/GenBank/DDBJ databases">
        <authorList>
            <person name="Yu L."/>
        </authorList>
    </citation>
    <scope>NUCLEOTIDE SEQUENCE [LARGE SCALE GENOMIC DNA]</scope>
    <source>
        <strain evidence="18 19">S5H2222</strain>
    </source>
</reference>
<keyword evidence="14" id="KW-0175">Coiled coil</keyword>
<evidence type="ECO:0000256" key="13">
    <source>
        <dbReference type="ARBA" id="ARBA00023136"/>
    </source>
</evidence>
<dbReference type="GO" id="GO:0005524">
    <property type="term" value="F:ATP binding"/>
    <property type="evidence" value="ECO:0007669"/>
    <property type="project" value="UniProtKB-KW"/>
</dbReference>
<feature type="region of interest" description="Disordered" evidence="15">
    <location>
        <begin position="336"/>
        <end position="369"/>
    </location>
</feature>
<evidence type="ECO:0000256" key="10">
    <source>
        <dbReference type="ARBA" id="ARBA00022840"/>
    </source>
</evidence>
<dbReference type="Pfam" id="PF02518">
    <property type="entry name" value="HATPase_c"/>
    <property type="match status" value="1"/>
</dbReference>
<evidence type="ECO:0000256" key="8">
    <source>
        <dbReference type="ARBA" id="ARBA00022741"/>
    </source>
</evidence>
<dbReference type="InterPro" id="IPR050482">
    <property type="entry name" value="Sensor_HK_TwoCompSys"/>
</dbReference>
<dbReference type="Gene3D" id="3.30.565.10">
    <property type="entry name" value="Histidine kinase-like ATPase, C-terminal domain"/>
    <property type="match status" value="1"/>
</dbReference>
<evidence type="ECO:0000259" key="17">
    <source>
        <dbReference type="PROSITE" id="PS50109"/>
    </source>
</evidence>
<keyword evidence="13 16" id="KW-0472">Membrane</keyword>
<dbReference type="SUPFAM" id="SSF55874">
    <property type="entry name" value="ATPase domain of HSP90 chaperone/DNA topoisomerase II/histidine kinase"/>
    <property type="match status" value="1"/>
</dbReference>
<dbReference type="InterPro" id="IPR036890">
    <property type="entry name" value="HATPase_C_sf"/>
</dbReference>
<comment type="caution">
    <text evidence="18">The sequence shown here is derived from an EMBL/GenBank/DDBJ whole genome shotgun (WGS) entry which is preliminary data.</text>
</comment>
<feature type="coiled-coil region" evidence="14">
    <location>
        <begin position="105"/>
        <end position="132"/>
    </location>
</feature>
<evidence type="ECO:0000256" key="3">
    <source>
        <dbReference type="ARBA" id="ARBA00012438"/>
    </source>
</evidence>
<organism evidence="18 19">
    <name type="scientific">Lysinibacillus telephonicus</name>
    <dbReference type="NCBI Taxonomy" id="1714840"/>
    <lineage>
        <taxon>Bacteria</taxon>
        <taxon>Bacillati</taxon>
        <taxon>Bacillota</taxon>
        <taxon>Bacilli</taxon>
        <taxon>Bacillales</taxon>
        <taxon>Bacillaceae</taxon>
        <taxon>Lysinibacillus</taxon>
    </lineage>
</organism>
<gene>
    <name evidence="18" type="ORF">EKG35_16610</name>
</gene>
<dbReference type="GO" id="GO:0005886">
    <property type="term" value="C:plasma membrane"/>
    <property type="evidence" value="ECO:0007669"/>
    <property type="project" value="UniProtKB-SubCell"/>
</dbReference>
<dbReference type="EMBL" id="RXNR01000064">
    <property type="protein sequence ID" value="RTQ89371.1"/>
    <property type="molecule type" value="Genomic_DNA"/>
</dbReference>
<dbReference type="Pfam" id="PF07730">
    <property type="entry name" value="HisKA_3"/>
    <property type="match status" value="1"/>
</dbReference>
<dbReference type="SMART" id="SM00387">
    <property type="entry name" value="HATPase_c"/>
    <property type="match status" value="1"/>
</dbReference>
<dbReference type="PANTHER" id="PTHR24421">
    <property type="entry name" value="NITRATE/NITRITE SENSOR PROTEIN NARX-RELATED"/>
    <property type="match status" value="1"/>
</dbReference>
<dbReference type="InterPro" id="IPR011712">
    <property type="entry name" value="Sig_transdc_His_kin_sub3_dim/P"/>
</dbReference>
<dbReference type="InterPro" id="IPR017202">
    <property type="entry name" value="LiaS/VraS"/>
</dbReference>
<keyword evidence="19" id="KW-1185">Reference proteome</keyword>
<evidence type="ECO:0000256" key="1">
    <source>
        <dbReference type="ARBA" id="ARBA00000085"/>
    </source>
</evidence>
<dbReference type="InterPro" id="IPR003594">
    <property type="entry name" value="HATPase_dom"/>
</dbReference>
<keyword evidence="5" id="KW-0597">Phosphoprotein</keyword>
<keyword evidence="9 18" id="KW-0418">Kinase</keyword>
<evidence type="ECO:0000256" key="2">
    <source>
        <dbReference type="ARBA" id="ARBA00004651"/>
    </source>
</evidence>
<evidence type="ECO:0000256" key="4">
    <source>
        <dbReference type="ARBA" id="ARBA00022475"/>
    </source>
</evidence>
<dbReference type="EC" id="2.7.13.3" evidence="3"/>
<dbReference type="PANTHER" id="PTHR24421:SF37">
    <property type="entry name" value="SENSOR HISTIDINE KINASE NARS"/>
    <property type="match status" value="1"/>
</dbReference>
<feature type="compositionally biased region" description="Basic and acidic residues" evidence="15">
    <location>
        <begin position="343"/>
        <end position="369"/>
    </location>
</feature>
<sequence length="369" mass="42447">MISFVFRTFTIFLLLSGMMFSFIFLFFGEPNEDNWSILWEQQYEQLPLFVIVIIMLLFVAIIISIWVSIAAKTRENAATRYVKKLVEPDFSLKKKHVPHALKKALLQTNNLIETQRKSLQRLSNEKAEASDKIIQERIVAERQRLARELHDSVSQQLFAASMLLSSVTEQENEQDRSKNTLMQVEKIVQQAQLEMRALLLHLRPIALRNNTLAQGLRELILELQQKVYFNIDYQIEEIELSKAEEDHLFRIAQEALSNTLRHAKASEVELLLINRNNFAILRVQDNGKGFKIEDDKSTSYGLKNIAERAVEIGCTYKIVSVPGEGTIVEVKVPLTNNSNSTDMKNEQLKESVEGTKLELNRTNSNEESH</sequence>
<dbReference type="GO" id="GO:0046983">
    <property type="term" value="F:protein dimerization activity"/>
    <property type="evidence" value="ECO:0007669"/>
    <property type="project" value="InterPro"/>
</dbReference>
<keyword evidence="7 16" id="KW-0812">Transmembrane</keyword>
<dbReference type="CDD" id="cd16917">
    <property type="entry name" value="HATPase_UhpB-NarQ-NarX-like"/>
    <property type="match status" value="1"/>
</dbReference>
<dbReference type="OrthoDB" id="9795828at2"/>
<feature type="transmembrane region" description="Helical" evidence="16">
    <location>
        <begin position="9"/>
        <end position="28"/>
    </location>
</feature>
<comment type="catalytic activity">
    <reaction evidence="1">
        <text>ATP + protein L-histidine = ADP + protein N-phospho-L-histidine.</text>
        <dbReference type="EC" id="2.7.13.3"/>
    </reaction>
</comment>
<dbReference type="PROSITE" id="PS50109">
    <property type="entry name" value="HIS_KIN"/>
    <property type="match status" value="1"/>
</dbReference>
<evidence type="ECO:0000256" key="11">
    <source>
        <dbReference type="ARBA" id="ARBA00022989"/>
    </source>
</evidence>
<evidence type="ECO:0000256" key="16">
    <source>
        <dbReference type="SAM" id="Phobius"/>
    </source>
</evidence>
<evidence type="ECO:0000256" key="12">
    <source>
        <dbReference type="ARBA" id="ARBA00023012"/>
    </source>
</evidence>
<name>A0A431UIB7_9BACI</name>
<evidence type="ECO:0000256" key="15">
    <source>
        <dbReference type="SAM" id="MobiDB-lite"/>
    </source>
</evidence>
<dbReference type="PIRSF" id="PIRSF037431">
    <property type="entry name" value="STHK_LiaS"/>
    <property type="match status" value="1"/>
</dbReference>
<protein>
    <recommendedName>
        <fullName evidence="3">histidine kinase</fullName>
        <ecNumber evidence="3">2.7.13.3</ecNumber>
    </recommendedName>
</protein>
<evidence type="ECO:0000256" key="6">
    <source>
        <dbReference type="ARBA" id="ARBA00022679"/>
    </source>
</evidence>
<evidence type="ECO:0000256" key="9">
    <source>
        <dbReference type="ARBA" id="ARBA00022777"/>
    </source>
</evidence>
<dbReference type="RefSeq" id="WP_126295671.1">
    <property type="nucleotide sequence ID" value="NZ_CP155468.1"/>
</dbReference>
<dbReference type="Proteomes" id="UP000276349">
    <property type="component" value="Unassembled WGS sequence"/>
</dbReference>
<dbReference type="AlphaFoldDB" id="A0A431UIB7"/>
<keyword evidence="4" id="KW-1003">Cell membrane</keyword>